<dbReference type="PANTHER" id="PTHR43401">
    <property type="entry name" value="L-THREONINE 3-DEHYDROGENASE"/>
    <property type="match status" value="1"/>
</dbReference>
<evidence type="ECO:0000256" key="1">
    <source>
        <dbReference type="ARBA" id="ARBA00022723"/>
    </source>
</evidence>
<evidence type="ECO:0000256" key="3">
    <source>
        <dbReference type="ARBA" id="ARBA00023002"/>
    </source>
</evidence>
<evidence type="ECO:0000259" key="6">
    <source>
        <dbReference type="Pfam" id="PF08240"/>
    </source>
</evidence>
<proteinExistence type="inferred from homology"/>
<comment type="similarity">
    <text evidence="4">Belongs to the zinc-containing alcohol dehydrogenase family.</text>
</comment>
<dbReference type="PANTHER" id="PTHR43401:SF2">
    <property type="entry name" value="L-THREONINE 3-DEHYDROGENASE"/>
    <property type="match status" value="1"/>
</dbReference>
<comment type="caution">
    <text evidence="7">The sequence shown here is derived from an EMBL/GenBank/DDBJ whole genome shotgun (WGS) entry which is preliminary data.</text>
</comment>
<dbReference type="EMBL" id="JAWSTH010000018">
    <property type="protein sequence ID" value="MDW5594505.1"/>
    <property type="molecule type" value="Genomic_DNA"/>
</dbReference>
<evidence type="ECO:0000259" key="5">
    <source>
        <dbReference type="Pfam" id="PF00107"/>
    </source>
</evidence>
<organism evidence="7 8">
    <name type="scientific">Conexibacter stalactiti</name>
    <dbReference type="NCBI Taxonomy" id="1940611"/>
    <lineage>
        <taxon>Bacteria</taxon>
        <taxon>Bacillati</taxon>
        <taxon>Actinomycetota</taxon>
        <taxon>Thermoleophilia</taxon>
        <taxon>Solirubrobacterales</taxon>
        <taxon>Conexibacteraceae</taxon>
        <taxon>Conexibacter</taxon>
    </lineage>
</organism>
<dbReference type="InterPro" id="IPR002328">
    <property type="entry name" value="ADH_Zn_CS"/>
</dbReference>
<protein>
    <submittedName>
        <fullName evidence="7">Alcohol dehydrogenase catalytic domain-containing protein</fullName>
    </submittedName>
</protein>
<feature type="domain" description="Alcohol dehydrogenase-like N-terminal" evidence="6">
    <location>
        <begin position="28"/>
        <end position="147"/>
    </location>
</feature>
<dbReference type="Pfam" id="PF00107">
    <property type="entry name" value="ADH_zinc_N"/>
    <property type="match status" value="1"/>
</dbReference>
<evidence type="ECO:0000313" key="7">
    <source>
        <dbReference type="EMBL" id="MDW5594505.1"/>
    </source>
</evidence>
<reference evidence="8" key="1">
    <citation type="submission" date="2023-07" db="EMBL/GenBank/DDBJ databases">
        <title>Conexibacter stalactiti sp. nov., isolated from stalactites in a lava cave and emended description of the genus Conexibacter.</title>
        <authorList>
            <person name="Lee S.D."/>
        </authorList>
    </citation>
    <scope>NUCLEOTIDE SEQUENCE [LARGE SCALE GENOMIC DNA]</scope>
    <source>
        <strain evidence="8">KCTC 39840</strain>
    </source>
</reference>
<dbReference type="Gene3D" id="3.90.180.10">
    <property type="entry name" value="Medium-chain alcohol dehydrogenases, catalytic domain"/>
    <property type="match status" value="1"/>
</dbReference>
<dbReference type="SUPFAM" id="SSF50129">
    <property type="entry name" value="GroES-like"/>
    <property type="match status" value="1"/>
</dbReference>
<evidence type="ECO:0000313" key="8">
    <source>
        <dbReference type="Proteomes" id="UP001284601"/>
    </source>
</evidence>
<dbReference type="Gene3D" id="3.40.50.720">
    <property type="entry name" value="NAD(P)-binding Rossmann-like Domain"/>
    <property type="match status" value="1"/>
</dbReference>
<keyword evidence="1 4" id="KW-0479">Metal-binding</keyword>
<dbReference type="SUPFAM" id="SSF51735">
    <property type="entry name" value="NAD(P)-binding Rossmann-fold domains"/>
    <property type="match status" value="1"/>
</dbReference>
<keyword evidence="3" id="KW-0560">Oxidoreductase</keyword>
<name>A0ABU4HMG9_9ACTN</name>
<dbReference type="Pfam" id="PF08240">
    <property type="entry name" value="ADH_N"/>
    <property type="match status" value="1"/>
</dbReference>
<keyword evidence="8" id="KW-1185">Reference proteome</keyword>
<dbReference type="Proteomes" id="UP001284601">
    <property type="component" value="Unassembled WGS sequence"/>
</dbReference>
<reference evidence="7 8" key="2">
    <citation type="submission" date="2023-10" db="EMBL/GenBank/DDBJ databases">
        <authorList>
            <person name="Han X.F."/>
        </authorList>
    </citation>
    <scope>NUCLEOTIDE SEQUENCE [LARGE SCALE GENOMIC DNA]</scope>
    <source>
        <strain evidence="7 8">KCTC 39840</strain>
    </source>
</reference>
<dbReference type="PROSITE" id="PS00059">
    <property type="entry name" value="ADH_ZINC"/>
    <property type="match status" value="1"/>
</dbReference>
<keyword evidence="2 4" id="KW-0862">Zinc</keyword>
<dbReference type="InterPro" id="IPR013149">
    <property type="entry name" value="ADH-like_C"/>
</dbReference>
<gene>
    <name evidence="7" type="ORF">R7226_09170</name>
</gene>
<sequence length="363" mass="37005">MPTETMRAARFHGLGDLRVEQVAVPAPGPGELLLRVLACGVCGSDAGELRRPAMIRSLDEPHPASGHVGPVTMGHEFAGEVVALGEGVDGVREGALVACGAGVSAGGGPARRAARTNLAPSYYTLGFHADGGLAEYVVAPAAICFDVAPYGLTADAAALAQPMAIAVHAARGARASAGEQAVVLGAGGIGVNIATALAAWGVEVVVADLAAERLTIAAAVGAHHTVLADELPDLLARERISPDVIFEVSGSRAGLDSAFAIAPRGARIVPAGFQKQPYELDVARLTLAEQQLIGTVAHVAADDMPEALRLLAGRADGWADVAPLAIPLEALVEEALQPLLEGRATRVKTLIDPHVASARPART</sequence>
<dbReference type="InterPro" id="IPR013154">
    <property type="entry name" value="ADH-like_N"/>
</dbReference>
<comment type="cofactor">
    <cofactor evidence="4">
        <name>Zn(2+)</name>
        <dbReference type="ChEBI" id="CHEBI:29105"/>
    </cofactor>
</comment>
<evidence type="ECO:0000256" key="2">
    <source>
        <dbReference type="ARBA" id="ARBA00022833"/>
    </source>
</evidence>
<dbReference type="InterPro" id="IPR011032">
    <property type="entry name" value="GroES-like_sf"/>
</dbReference>
<feature type="domain" description="Alcohol dehydrogenase-like C-terminal" evidence="5">
    <location>
        <begin position="188"/>
        <end position="312"/>
    </location>
</feature>
<accession>A0ABU4HMG9</accession>
<evidence type="ECO:0000256" key="4">
    <source>
        <dbReference type="RuleBase" id="RU361277"/>
    </source>
</evidence>
<dbReference type="InterPro" id="IPR050129">
    <property type="entry name" value="Zn_alcohol_dh"/>
</dbReference>
<dbReference type="RefSeq" id="WP_318596774.1">
    <property type="nucleotide sequence ID" value="NZ_JAWSTH010000018.1"/>
</dbReference>
<dbReference type="InterPro" id="IPR036291">
    <property type="entry name" value="NAD(P)-bd_dom_sf"/>
</dbReference>